<dbReference type="RefSeq" id="WP_076473915.1">
    <property type="nucleotide sequence ID" value="NZ_FTNF01000032.1"/>
</dbReference>
<dbReference type="AlphaFoldDB" id="A0A1N7F9Q4"/>
<dbReference type="OrthoDB" id="3391636at2"/>
<reference evidence="3 4" key="1">
    <citation type="submission" date="2017-01" db="EMBL/GenBank/DDBJ databases">
        <authorList>
            <person name="Mah S.A."/>
            <person name="Swanson W.J."/>
            <person name="Moy G.W."/>
            <person name="Vacquier V.D."/>
        </authorList>
    </citation>
    <scope>NUCLEOTIDE SEQUENCE [LARGE SCALE GENOMIC DNA]</scope>
    <source>
        <strain evidence="3 4">DSM 45758</strain>
    </source>
</reference>
<keyword evidence="2" id="KW-0812">Transmembrane</keyword>
<evidence type="ECO:0000313" key="4">
    <source>
        <dbReference type="Proteomes" id="UP000186004"/>
    </source>
</evidence>
<keyword evidence="2" id="KW-0472">Membrane</keyword>
<feature type="compositionally biased region" description="Low complexity" evidence="1">
    <location>
        <begin position="13"/>
        <end position="34"/>
    </location>
</feature>
<sequence length="184" mass="19564">MTDPYPTQPPQQPYQQGVAPAYPPQQYQPATGGYMPPQPDQQPPAAPARQGRKPLVVGLAAAAAVLVVAVAGLAVYEGFIKEDSGVAACKAMRDGQKIVGDDDAGDDKLTEAEYREVRGQFEDSRHDDIKEHGTALVDIAWQVSNLPKDQEMGALAFLGPMGTHISGLQTACANQGVIVNLNQN</sequence>
<evidence type="ECO:0000313" key="3">
    <source>
        <dbReference type="EMBL" id="SIR97050.1"/>
    </source>
</evidence>
<feature type="transmembrane region" description="Helical" evidence="2">
    <location>
        <begin position="55"/>
        <end position="76"/>
    </location>
</feature>
<accession>A0A1N7F9Q4</accession>
<feature type="compositionally biased region" description="Pro residues" evidence="1">
    <location>
        <begin position="36"/>
        <end position="46"/>
    </location>
</feature>
<dbReference type="SUPFAM" id="SSF81995">
    <property type="entry name" value="beta-sandwich domain of Sec23/24"/>
    <property type="match status" value="1"/>
</dbReference>
<name>A0A1N7F9Q4_9ACTN</name>
<protein>
    <submittedName>
        <fullName evidence="3">Uncharacterized protein</fullName>
    </submittedName>
</protein>
<evidence type="ECO:0000256" key="1">
    <source>
        <dbReference type="SAM" id="MobiDB-lite"/>
    </source>
</evidence>
<dbReference type="Proteomes" id="UP000186004">
    <property type="component" value="Unassembled WGS sequence"/>
</dbReference>
<dbReference type="STRING" id="1198245.SAMN05444858_13226"/>
<evidence type="ECO:0000256" key="2">
    <source>
        <dbReference type="SAM" id="Phobius"/>
    </source>
</evidence>
<keyword evidence="2" id="KW-1133">Transmembrane helix</keyword>
<dbReference type="EMBL" id="FTNF01000032">
    <property type="protein sequence ID" value="SIR97050.1"/>
    <property type="molecule type" value="Genomic_DNA"/>
</dbReference>
<proteinExistence type="predicted"/>
<feature type="compositionally biased region" description="Pro residues" evidence="1">
    <location>
        <begin position="1"/>
        <end position="12"/>
    </location>
</feature>
<keyword evidence="4" id="KW-1185">Reference proteome</keyword>
<gene>
    <name evidence="3" type="ORF">SAMN05444858_13226</name>
</gene>
<feature type="region of interest" description="Disordered" evidence="1">
    <location>
        <begin position="1"/>
        <end position="50"/>
    </location>
</feature>
<organism evidence="3 4">
    <name type="scientific">Micromonospora avicenniae</name>
    <dbReference type="NCBI Taxonomy" id="1198245"/>
    <lineage>
        <taxon>Bacteria</taxon>
        <taxon>Bacillati</taxon>
        <taxon>Actinomycetota</taxon>
        <taxon>Actinomycetes</taxon>
        <taxon>Micromonosporales</taxon>
        <taxon>Micromonosporaceae</taxon>
        <taxon>Micromonospora</taxon>
    </lineage>
</organism>